<gene>
    <name evidence="1" type="ORF">FRC96_02145</name>
</gene>
<dbReference type="Proteomes" id="UP000321046">
    <property type="component" value="Unassembled WGS sequence"/>
</dbReference>
<dbReference type="EMBL" id="VOSL01000011">
    <property type="protein sequence ID" value="TXD42970.1"/>
    <property type="molecule type" value="Genomic_DNA"/>
</dbReference>
<sequence length="302" mass="33918">MLTLPIRNSLIFSAIVLGVLANLHLGLSLNLESNARRLSEPSRYVLPSADTIAIATLNHRAAAADVVWINALLYGADRFTRRQSAEEATDYANTIIDLDPQFKPVYMWHHATRTQSSSRVTYDDIAAANAILKRGLQTFPDEWKFAQAIVTNHIGQRYTRTPEEHLADMEEAYTYARLGSEMEGAPDDMMMLATSFQRRLAKARAVVNGDDPDEAQLEASPAEIAYLMKGYFAATDPARQQFMLRQLYELGAGAELVARIETYRREFEREHQRRAYLPPDVFTLSEPGLYRAPGTLEAAGDF</sequence>
<name>A0A5C6XKN9_9DELT</name>
<dbReference type="RefSeq" id="WP_146972389.1">
    <property type="nucleotide sequence ID" value="NZ_VOSL01000011.1"/>
</dbReference>
<dbReference type="AlphaFoldDB" id="A0A5C6XKN9"/>
<evidence type="ECO:0000313" key="1">
    <source>
        <dbReference type="EMBL" id="TXD42970.1"/>
    </source>
</evidence>
<evidence type="ECO:0000313" key="2">
    <source>
        <dbReference type="Proteomes" id="UP000321046"/>
    </source>
</evidence>
<protein>
    <submittedName>
        <fullName evidence="1">Uncharacterized protein</fullName>
    </submittedName>
</protein>
<comment type="caution">
    <text evidence="1">The sequence shown here is derived from an EMBL/GenBank/DDBJ whole genome shotgun (WGS) entry which is preliminary data.</text>
</comment>
<accession>A0A5C6XKN9</accession>
<proteinExistence type="predicted"/>
<reference evidence="1 2" key="1">
    <citation type="submission" date="2019-08" db="EMBL/GenBank/DDBJ databases">
        <title>Bradymonadales sp. TMQ2.</title>
        <authorList>
            <person name="Liang Q."/>
        </authorList>
    </citation>
    <scope>NUCLEOTIDE SEQUENCE [LARGE SCALE GENOMIC DNA]</scope>
    <source>
        <strain evidence="1 2">TMQ2</strain>
    </source>
</reference>
<organism evidence="1 2">
    <name type="scientific">Lujinxingia vulgaris</name>
    <dbReference type="NCBI Taxonomy" id="2600176"/>
    <lineage>
        <taxon>Bacteria</taxon>
        <taxon>Deltaproteobacteria</taxon>
        <taxon>Bradymonadales</taxon>
        <taxon>Lujinxingiaceae</taxon>
        <taxon>Lujinxingia</taxon>
    </lineage>
</organism>
<dbReference type="OrthoDB" id="5508611at2"/>